<evidence type="ECO:0000313" key="1">
    <source>
        <dbReference type="EMBL" id="SPE31654.1"/>
    </source>
</evidence>
<gene>
    <name evidence="1" type="ORF">SBA5_90031</name>
</gene>
<organism evidence="1 2">
    <name type="scientific">Candidatus Sulfuritelmatomonas gaucii</name>
    <dbReference type="NCBI Taxonomy" id="2043161"/>
    <lineage>
        <taxon>Bacteria</taxon>
        <taxon>Pseudomonadati</taxon>
        <taxon>Acidobacteriota</taxon>
        <taxon>Terriglobia</taxon>
        <taxon>Terriglobales</taxon>
        <taxon>Acidobacteriaceae</taxon>
        <taxon>Candidatus Sulfuritelmatomonas</taxon>
    </lineage>
</organism>
<accession>A0A2N9M870</accession>
<dbReference type="EMBL" id="OKRB01000152">
    <property type="protein sequence ID" value="SPE31654.1"/>
    <property type="molecule type" value="Genomic_DNA"/>
</dbReference>
<dbReference type="AlphaFoldDB" id="A0A2N9M870"/>
<reference evidence="2" key="1">
    <citation type="submission" date="2018-02" db="EMBL/GenBank/DDBJ databases">
        <authorList>
            <person name="Hausmann B."/>
        </authorList>
    </citation>
    <scope>NUCLEOTIDE SEQUENCE [LARGE SCALE GENOMIC DNA]</scope>
    <source>
        <strain evidence="2">Peat soil MAG SbA5</strain>
    </source>
</reference>
<name>A0A2N9M870_9BACT</name>
<proteinExistence type="predicted"/>
<dbReference type="Proteomes" id="UP000239735">
    <property type="component" value="Unassembled WGS sequence"/>
</dbReference>
<sequence length="111" mass="12594">MGVHAVFPDDRLAALKAFHEKGIFTWVSLEPTLDVESSLAIVVATHGFVDLFKVGKANYLGEYSKGLDWQDYTLRMIDLCARIGVRHYIERDLHHYLPSGHDNPSQVAQHF</sequence>
<evidence type="ECO:0000313" key="2">
    <source>
        <dbReference type="Proteomes" id="UP000239735"/>
    </source>
</evidence>
<protein>
    <submittedName>
        <fullName evidence="1">Uncharacterized protein</fullName>
    </submittedName>
</protein>